<feature type="region of interest" description="Disordered" evidence="8">
    <location>
        <begin position="477"/>
        <end position="639"/>
    </location>
</feature>
<dbReference type="InterPro" id="IPR036514">
    <property type="entry name" value="SGNH_hydro_sf"/>
</dbReference>
<dbReference type="InterPro" id="IPR001087">
    <property type="entry name" value="GDSL"/>
</dbReference>
<evidence type="ECO:0000313" key="13">
    <source>
        <dbReference type="Proteomes" id="UP000218231"/>
    </source>
</evidence>
<reference evidence="12 13" key="1">
    <citation type="journal article" date="2017" name="Curr. Biol.">
        <title>Genome architecture and evolution of a unichromosomal asexual nematode.</title>
        <authorList>
            <person name="Fradin H."/>
            <person name="Zegar C."/>
            <person name="Gutwein M."/>
            <person name="Lucas J."/>
            <person name="Kovtun M."/>
            <person name="Corcoran D."/>
            <person name="Baugh L.R."/>
            <person name="Kiontke K."/>
            <person name="Gunsalus K."/>
            <person name="Fitch D.H."/>
            <person name="Piano F."/>
        </authorList>
    </citation>
    <scope>NUCLEOTIDE SEQUENCE [LARGE SCALE GENOMIC DNA]</scope>
    <source>
        <strain evidence="12">PF1309</strain>
    </source>
</reference>
<sequence length="1551" mass="174190">MSSMWPYLKTLDPSIKETKYGWVMAFASLGQCIGSPLMGLLAGKIEKIRFFLSIGLLLRLISHLLYLSLPLLTSGFAIFMAAARFTAGLGSGNTPLLRYFATTKSSREHRASAMAILSAGSSLGGMIGPGVHFLYSLLVAHFSAMSGSVLNNYSFPAWFSSITTLIALPVVFLLRPNMGIDENDASIEENSTDSKEDVIEVESNNYAMFIALLTRFTQGIVQSSLDTVSTPYFMAVYGYSKTETVYLIGFIVLYGCIIPMQIVTAVTVYSKCLTFKHGFFFGIYEFTYYLAIIISPIISMYLYTHGGASYPRDFRCTHFVVFGDNLSDDGTEAVGESHGFLRNSNGKVWPEYVNDILQCDQYTNYAYSGAKSGVDNFYFSNWSGVAWQVSRYIETNPYSSEEPLVILQTGGAIDFFTGEKDSATVVENIHGTINKLTQSMASGTLLIFALVDLGSAPGVRSAEEGEELQQRLAELVAETNRNSGSEMKDRGGSSKGIRPKPRLCKEVASSSDKKPSLNLKPRDKNVKYCEDDDNTSISSGISTKHQNGQLNGAQKKGTKRKAPSVSSDDESEPESSTKKNGEKPKSSVNGRSAKIPVKKSGKKSVNGKSKSEKSDKDRKVKEEDESSEEHESDTSCDDAGERLASKFDSNSVDQTKNAIMKTFNEVKKQYEENIRNLEEPRFNTTVSTLPKSSRRQFRRCNLASYLNDSELKLFRESTGLKSHEFRTKLKINKAEPREAAIKTSLYEETQNGSKRNVQSVRTLFINAIPKMPPMNYWVHVECNIRGDDSHRLTHLPFVSEDQDDRAICKDLLKLFEEGVHGAERGCGEYLNNWMLVKLIKDIKENGYQHDDALLFYSIFRLFPNKFSHRQIADQYTDLCERFMTPEERLREEKNRDKKSQQDGHSVLTTMCVRCDNYDCMIHGIGANDDLVQKETVRFMSGSCKQPEKPCGPKCYLHSLPASFDHSQVHLENLPIQNYHCFLLSILLKGVKTACDLAKEAEIILDDEDMKSITCAQLFDMIKEHEKKNEDGDSMDYKRKSKKSDKDKHRAFRMQWAGEGSRIQNARRMEPCNHEGACGADNPSCSCGRSGICFNLCACPADCKIRFPGCRCAPGNCRTRQCQCYYAQWECDPAICKNCNCDYIGCDAEHNEEEPKVRCKNTSIGRGLQKKLKVGVSNIAGFGCFIDEPAEKGELISEYTGELITSREAERRGNIYDKFGCSYIFDLNKDQSLDANRMGNLIRFANHSGKMANCYSAIMIVNGDHRVAIFAKRNIEKGEELFFDYRYNRQAKGQFVPYETPLQTKDGKIKNKAKKLPKVVEELDDYSMEDSENEDVQKKKKKVKAGSKKHVTARRSNRSMNNTMNEDSESSSSEEEEEEEEEIKDKKKRNSRGPGRPKKEAKSDSEESEESQSEEESDNGNLNGSRTLRNKNKPSNGAKNSRTLVSVSNTDEANERTLRYQKRAQGKIKSDGDENEDDDDAIEVARDDVLSPTRKARHSNSLSPLKNSPAKILGKKEGDPARKGSLGLRPPMKVRTRVERFLIANEDHRKKK</sequence>
<feature type="transmembrane region" description="Helical" evidence="9">
    <location>
        <begin position="245"/>
        <end position="269"/>
    </location>
</feature>
<comment type="catalytic activity">
    <reaction evidence="7">
        <text>L-lysyl(27)-[histone H3] + 3 S-adenosyl-L-methionine = N(6),N(6),N(6)-trimethyl-L-lysyl(27)-[histone H3] + 3 S-adenosyl-L-homocysteine + 3 H(+)</text>
        <dbReference type="Rhea" id="RHEA:60292"/>
        <dbReference type="Rhea" id="RHEA-COMP:15535"/>
        <dbReference type="Rhea" id="RHEA-COMP:15548"/>
        <dbReference type="ChEBI" id="CHEBI:15378"/>
        <dbReference type="ChEBI" id="CHEBI:29969"/>
        <dbReference type="ChEBI" id="CHEBI:57856"/>
        <dbReference type="ChEBI" id="CHEBI:59789"/>
        <dbReference type="ChEBI" id="CHEBI:61961"/>
        <dbReference type="EC" id="2.1.1.356"/>
    </reaction>
</comment>
<feature type="transmembrane region" description="Helical" evidence="9">
    <location>
        <begin position="113"/>
        <end position="135"/>
    </location>
</feature>
<comment type="caution">
    <text evidence="12">The sequence shown here is derived from an EMBL/GenBank/DDBJ whole genome shotgun (WGS) entry which is preliminary data.</text>
</comment>
<keyword evidence="5" id="KW-0805">Transcription regulation</keyword>
<feature type="compositionally biased region" description="Basic residues" evidence="8">
    <location>
        <begin position="1337"/>
        <end position="1356"/>
    </location>
</feature>
<evidence type="ECO:0000259" key="10">
    <source>
        <dbReference type="PROSITE" id="PS50280"/>
    </source>
</evidence>
<organism evidence="12 13">
    <name type="scientific">Diploscapter pachys</name>
    <dbReference type="NCBI Taxonomy" id="2018661"/>
    <lineage>
        <taxon>Eukaryota</taxon>
        <taxon>Metazoa</taxon>
        <taxon>Ecdysozoa</taxon>
        <taxon>Nematoda</taxon>
        <taxon>Chromadorea</taxon>
        <taxon>Rhabditida</taxon>
        <taxon>Rhabditina</taxon>
        <taxon>Rhabditomorpha</taxon>
        <taxon>Rhabditoidea</taxon>
        <taxon>Rhabditidae</taxon>
        <taxon>Diploscapter</taxon>
    </lineage>
</organism>
<feature type="region of interest" description="Disordered" evidence="8">
    <location>
        <begin position="1325"/>
        <end position="1532"/>
    </location>
</feature>
<dbReference type="SMART" id="SM00317">
    <property type="entry name" value="SET"/>
    <property type="match status" value="1"/>
</dbReference>
<evidence type="ECO:0000256" key="4">
    <source>
        <dbReference type="ARBA" id="ARBA00022691"/>
    </source>
</evidence>
<evidence type="ECO:0000313" key="12">
    <source>
        <dbReference type="EMBL" id="PAV61921.1"/>
    </source>
</evidence>
<feature type="compositionally biased region" description="Acidic residues" evidence="8">
    <location>
        <begin position="1405"/>
        <end position="1417"/>
    </location>
</feature>
<feature type="compositionally biased region" description="Acidic residues" evidence="8">
    <location>
        <begin position="1365"/>
        <end position="1381"/>
    </location>
</feature>
<dbReference type="InterPro" id="IPR001214">
    <property type="entry name" value="SET_dom"/>
</dbReference>
<feature type="compositionally biased region" description="Basic and acidic residues" evidence="8">
    <location>
        <begin position="575"/>
        <end position="585"/>
    </location>
</feature>
<keyword evidence="13" id="KW-1185">Reference proteome</keyword>
<keyword evidence="3" id="KW-0808">Transferase</keyword>
<evidence type="ECO:0000256" key="8">
    <source>
        <dbReference type="SAM" id="MobiDB-lite"/>
    </source>
</evidence>
<keyword evidence="2" id="KW-0489">Methyltransferase</keyword>
<feature type="compositionally biased region" description="Polar residues" evidence="8">
    <location>
        <begin position="1418"/>
        <end position="1450"/>
    </location>
</feature>
<feature type="compositionally biased region" description="Acidic residues" evidence="8">
    <location>
        <begin position="623"/>
        <end position="638"/>
    </location>
</feature>
<dbReference type="GO" id="GO:0031507">
    <property type="term" value="P:heterochromatin formation"/>
    <property type="evidence" value="ECO:0007669"/>
    <property type="project" value="TreeGrafter"/>
</dbReference>
<dbReference type="SUPFAM" id="SSF82199">
    <property type="entry name" value="SET domain"/>
    <property type="match status" value="1"/>
</dbReference>
<dbReference type="SUPFAM" id="SSF103473">
    <property type="entry name" value="MFS general substrate transporter"/>
    <property type="match status" value="1"/>
</dbReference>
<dbReference type="Pfam" id="PF07690">
    <property type="entry name" value="MFS_1"/>
    <property type="match status" value="1"/>
</dbReference>
<feature type="transmembrane region" description="Helical" evidence="9">
    <location>
        <begin position="155"/>
        <end position="174"/>
    </location>
</feature>
<evidence type="ECO:0000256" key="7">
    <source>
        <dbReference type="ARBA" id="ARBA00048568"/>
    </source>
</evidence>
<evidence type="ECO:0000256" key="1">
    <source>
        <dbReference type="ARBA" id="ARBA00012186"/>
    </source>
</evidence>
<gene>
    <name evidence="12" type="ORF">WR25_19039</name>
</gene>
<protein>
    <recommendedName>
        <fullName evidence="1">[histone H3]-lysine(27) N-trimethyltransferase</fullName>
        <ecNumber evidence="1">2.1.1.356</ecNumber>
    </recommendedName>
</protein>
<evidence type="ECO:0000256" key="2">
    <source>
        <dbReference type="ARBA" id="ARBA00022603"/>
    </source>
</evidence>
<dbReference type="InterPro" id="IPR045318">
    <property type="entry name" value="EZH1/2-like"/>
</dbReference>
<dbReference type="GO" id="GO:0005634">
    <property type="term" value="C:nucleus"/>
    <property type="evidence" value="ECO:0007669"/>
    <property type="project" value="TreeGrafter"/>
</dbReference>
<dbReference type="PROSITE" id="PS50280">
    <property type="entry name" value="SET"/>
    <property type="match status" value="1"/>
</dbReference>
<dbReference type="Proteomes" id="UP000218231">
    <property type="component" value="Unassembled WGS sequence"/>
</dbReference>
<feature type="compositionally biased region" description="Acidic residues" evidence="8">
    <location>
        <begin position="1472"/>
        <end position="1481"/>
    </location>
</feature>
<dbReference type="InterPro" id="IPR046341">
    <property type="entry name" value="SET_dom_sf"/>
</dbReference>
<feature type="compositionally biased region" description="Basic and acidic residues" evidence="8">
    <location>
        <begin position="511"/>
        <end position="529"/>
    </location>
</feature>
<evidence type="ECO:0000256" key="3">
    <source>
        <dbReference type="ARBA" id="ARBA00022679"/>
    </source>
</evidence>
<evidence type="ECO:0000256" key="5">
    <source>
        <dbReference type="ARBA" id="ARBA00023015"/>
    </source>
</evidence>
<keyword evidence="6" id="KW-0804">Transcription</keyword>
<feature type="domain" description="SET" evidence="10">
    <location>
        <begin position="1169"/>
        <end position="1285"/>
    </location>
</feature>
<dbReference type="GO" id="GO:0032259">
    <property type="term" value="P:methylation"/>
    <property type="evidence" value="ECO:0007669"/>
    <property type="project" value="UniProtKB-KW"/>
</dbReference>
<evidence type="ECO:0000256" key="6">
    <source>
        <dbReference type="ARBA" id="ARBA00023163"/>
    </source>
</evidence>
<dbReference type="PROSITE" id="PS51633">
    <property type="entry name" value="CXC"/>
    <property type="match status" value="1"/>
</dbReference>
<keyword evidence="9" id="KW-0472">Membrane</keyword>
<proteinExistence type="predicted"/>
<name>A0A2A2JJX3_9BILA</name>
<dbReference type="Pfam" id="PF18264">
    <property type="entry name" value="preSET_CXC"/>
    <property type="match status" value="1"/>
</dbReference>
<accession>A0A2A2JJX3</accession>
<evidence type="ECO:0000259" key="11">
    <source>
        <dbReference type="PROSITE" id="PS51633"/>
    </source>
</evidence>
<dbReference type="PANTHER" id="PTHR45747">
    <property type="entry name" value="HISTONE-LYSINE N-METHYLTRANSFERASE E(Z)"/>
    <property type="match status" value="1"/>
</dbReference>
<dbReference type="GO" id="GO:0003682">
    <property type="term" value="F:chromatin binding"/>
    <property type="evidence" value="ECO:0007669"/>
    <property type="project" value="TreeGrafter"/>
</dbReference>
<dbReference type="STRING" id="2018661.A0A2A2JJX3"/>
<dbReference type="GO" id="GO:0140951">
    <property type="term" value="F:histone H3K27 trimethyltransferase activity"/>
    <property type="evidence" value="ECO:0007669"/>
    <property type="project" value="UniProtKB-EC"/>
</dbReference>
<dbReference type="Pfam" id="PF00856">
    <property type="entry name" value="SET"/>
    <property type="match status" value="1"/>
</dbReference>
<dbReference type="InterPro" id="IPR026489">
    <property type="entry name" value="CXC_dom"/>
</dbReference>
<dbReference type="OrthoDB" id="6141102at2759"/>
<keyword evidence="9" id="KW-1133">Transmembrane helix</keyword>
<keyword evidence="4" id="KW-0949">S-adenosyl-L-methionine</keyword>
<dbReference type="Gene3D" id="2.170.270.10">
    <property type="entry name" value="SET domain"/>
    <property type="match status" value="1"/>
</dbReference>
<dbReference type="PANTHER" id="PTHR45747:SF4">
    <property type="entry name" value="HISTONE-LYSINE N-METHYLTRANSFERASE E(Z)"/>
    <property type="match status" value="1"/>
</dbReference>
<dbReference type="GO" id="GO:0016788">
    <property type="term" value="F:hydrolase activity, acting on ester bonds"/>
    <property type="evidence" value="ECO:0007669"/>
    <property type="project" value="InterPro"/>
</dbReference>
<feature type="region of interest" description="Disordered" evidence="8">
    <location>
        <begin position="1028"/>
        <end position="1048"/>
    </location>
</feature>
<feature type="compositionally biased region" description="Basic and acidic residues" evidence="8">
    <location>
        <begin position="609"/>
        <end position="622"/>
    </location>
</feature>
<feature type="transmembrane region" description="Helical" evidence="9">
    <location>
        <begin position="20"/>
        <end position="43"/>
    </location>
</feature>
<dbReference type="EC" id="2.1.1.356" evidence="1"/>
<dbReference type="Gene3D" id="1.20.1250.20">
    <property type="entry name" value="MFS general substrate transporter like domains"/>
    <property type="match status" value="1"/>
</dbReference>
<evidence type="ECO:0000256" key="9">
    <source>
        <dbReference type="SAM" id="Phobius"/>
    </source>
</evidence>
<dbReference type="CDD" id="cd10519">
    <property type="entry name" value="SET_EZH"/>
    <property type="match status" value="1"/>
</dbReference>
<feature type="compositionally biased region" description="Basic and acidic residues" evidence="8">
    <location>
        <begin position="1028"/>
        <end position="1047"/>
    </location>
</feature>
<dbReference type="Pfam" id="PF00657">
    <property type="entry name" value="Lipase_GDSL"/>
    <property type="match status" value="1"/>
</dbReference>
<dbReference type="EMBL" id="LIAE01010395">
    <property type="protein sequence ID" value="PAV61921.1"/>
    <property type="molecule type" value="Genomic_DNA"/>
</dbReference>
<dbReference type="Gene3D" id="3.40.50.1110">
    <property type="entry name" value="SGNH hydrolase"/>
    <property type="match status" value="1"/>
</dbReference>
<dbReference type="GO" id="GO:0022857">
    <property type="term" value="F:transmembrane transporter activity"/>
    <property type="evidence" value="ECO:0007669"/>
    <property type="project" value="InterPro"/>
</dbReference>
<feature type="domain" description="CXC" evidence="11">
    <location>
        <begin position="1048"/>
        <end position="1162"/>
    </location>
</feature>
<keyword evidence="9" id="KW-0812">Transmembrane</keyword>
<dbReference type="InterPro" id="IPR041355">
    <property type="entry name" value="Pre-SET_CXC"/>
</dbReference>
<feature type="transmembrane region" description="Helical" evidence="9">
    <location>
        <begin position="281"/>
        <end position="303"/>
    </location>
</feature>
<feature type="compositionally biased region" description="Polar residues" evidence="8">
    <location>
        <begin position="535"/>
        <end position="552"/>
    </location>
</feature>
<dbReference type="InterPro" id="IPR011701">
    <property type="entry name" value="MFS"/>
</dbReference>
<dbReference type="InterPro" id="IPR036259">
    <property type="entry name" value="MFS_trans_sf"/>
</dbReference>